<organism evidence="1 2">
    <name type="scientific">Marivivens niveibacter</name>
    <dbReference type="NCBI Taxonomy" id="1930667"/>
    <lineage>
        <taxon>Bacteria</taxon>
        <taxon>Pseudomonadati</taxon>
        <taxon>Pseudomonadota</taxon>
        <taxon>Alphaproteobacteria</taxon>
        <taxon>Rhodobacterales</taxon>
        <taxon>Paracoccaceae</taxon>
        <taxon>Marivivens group</taxon>
        <taxon>Marivivens</taxon>
    </lineage>
</organism>
<sequence>MFCIPENASVSSIDGVFAPKAAVTQDKWRQVGASIRKMMHEGHTTFSQALWMTQVAEWPISAQNPNFQR</sequence>
<keyword evidence="2" id="KW-1185">Reference proteome</keyword>
<accession>A0A251X048</accession>
<dbReference type="EMBL" id="MSPP01000002">
    <property type="protein sequence ID" value="OUD09553.1"/>
    <property type="molecule type" value="Genomic_DNA"/>
</dbReference>
<evidence type="ECO:0000313" key="2">
    <source>
        <dbReference type="Proteomes" id="UP000194664"/>
    </source>
</evidence>
<dbReference type="Proteomes" id="UP000194664">
    <property type="component" value="Unassembled WGS sequence"/>
</dbReference>
<name>A0A251X048_9RHOB</name>
<dbReference type="AlphaFoldDB" id="A0A251X048"/>
<evidence type="ECO:0000313" key="1">
    <source>
        <dbReference type="EMBL" id="OUD09553.1"/>
    </source>
</evidence>
<gene>
    <name evidence="1" type="ORF">BVC71_06800</name>
</gene>
<comment type="caution">
    <text evidence="1">The sequence shown here is derived from an EMBL/GenBank/DDBJ whole genome shotgun (WGS) entry which is preliminary data.</text>
</comment>
<reference evidence="1 2" key="1">
    <citation type="submission" date="2016-12" db="EMBL/GenBank/DDBJ databases">
        <title>The draft genome sequence of HSLHS2.</title>
        <authorList>
            <person name="Hu D."/>
            <person name="Wang L."/>
            <person name="Shao Z."/>
        </authorList>
    </citation>
    <scope>NUCLEOTIDE SEQUENCE [LARGE SCALE GENOMIC DNA]</scope>
    <source>
        <strain evidence="1">MCCC 1A06712</strain>
    </source>
</reference>
<proteinExistence type="predicted"/>
<protein>
    <submittedName>
        <fullName evidence="1">Uncharacterized protein</fullName>
    </submittedName>
</protein>